<name>A0A250JHU6_9BACT</name>
<dbReference type="EMBL" id="CP022098">
    <property type="protein sequence ID" value="ATB43052.1"/>
    <property type="molecule type" value="Genomic_DNA"/>
</dbReference>
<dbReference type="KEGG" id="cfus:CYFUS_008531"/>
<evidence type="ECO:0000256" key="1">
    <source>
        <dbReference type="SAM" id="Coils"/>
    </source>
</evidence>
<feature type="region of interest" description="Disordered" evidence="2">
    <location>
        <begin position="51"/>
        <end position="107"/>
    </location>
</feature>
<feature type="region of interest" description="Disordered" evidence="2">
    <location>
        <begin position="723"/>
        <end position="752"/>
    </location>
</feature>
<dbReference type="Proteomes" id="UP000217257">
    <property type="component" value="Chromosome"/>
</dbReference>
<feature type="coiled-coil region" evidence="1">
    <location>
        <begin position="136"/>
        <end position="163"/>
    </location>
</feature>
<dbReference type="AlphaFoldDB" id="A0A250JHU6"/>
<feature type="compositionally biased region" description="Low complexity" evidence="2">
    <location>
        <begin position="51"/>
        <end position="74"/>
    </location>
</feature>
<keyword evidence="1" id="KW-0175">Coiled coil</keyword>
<sequence length="892" mass="87554">MSMNVRTPPSPNYPTTPTASSSSTAAPPSSASAQLTALAVAMETLKTALGALPPAGGQGPAVPQGPAGEAQAGVSSFAPTSAPGNVSAASGVRGASAPGGADAGLAATPMGKAQGALAQEQQRLQSEKYNFPPHIKEGAVEHNQKLDEKNAKVQEKLTKLDADIAAERAGGGDSKKLKKMEEERTKVAGELKPPFDPAKITSEIDAVMNDPEIPEKDRKGKLDDIRKKYDLPEHGGSMSMDTMTRHLSEKTKESKDRVGKLQDSHMKQLDGQIKQAKETYGKDSPQVKALEEQKKGADGLYGQQKDMLGAQSDMLWNSFRKVGFFEKVGNFFKGIGNAIAAPFKAIGNVVKGVAEGVGKLFKGDIGGAFSSAFGGVKKGIGNLVDGAKATVSNLGNLVSFVSPKLGEKINGFTTGLVDGVGNLAKGAFDTVTSIPQGLANGAGKLLKGDVAGAFGEVGKGVKNAAETGFKTVNDGLPLIATAAAFVPGLQPIAIPLAVASSVKGAVEAGQRGDTLGVVASLAGGVAGGAGAMAARGASGAATAGSAAARSAPAASGGAAAAGGAAARSAPAAGGAAAASGSAAAGGAAARSAPAAGSTATAGSTAATGGASANRWNNVALGAELVEAGANTAKGIQEGDYFGAVGSAAGGVSKGATAMGDRRKARADAAPQGSAAQNQANASANRWNNVALGADMVGAGANTAKSLQEGDYFGAAGAAAGGVSKGATAMGDRRKARADAAPQGSAAQNQANASANRWNNVALGADLAGAGANTAKSLQEGDYFGAAGAAAGGVSKGATAMGDRRKARADAAPQGGVAQNQANASANRWNNVALGADLVGAGANTAKGLQEGDYFGAASAAAGGVSKGASAFKKTDATTTPATTTPPNNPTKT</sequence>
<protein>
    <submittedName>
        <fullName evidence="3">Uncharacterized protein</fullName>
    </submittedName>
</protein>
<reference evidence="3 4" key="1">
    <citation type="submission" date="2017-06" db="EMBL/GenBank/DDBJ databases">
        <title>Sequencing and comparative analysis of myxobacterial genomes.</title>
        <authorList>
            <person name="Rupp O."/>
            <person name="Goesmann A."/>
            <person name="Sogaard-Andersen L."/>
        </authorList>
    </citation>
    <scope>NUCLEOTIDE SEQUENCE [LARGE SCALE GENOMIC DNA]</scope>
    <source>
        <strain evidence="3 4">DSM 52655</strain>
    </source>
</reference>
<feature type="compositionally biased region" description="Low complexity" evidence="2">
    <location>
        <begin position="84"/>
        <end position="100"/>
    </location>
</feature>
<proteinExistence type="predicted"/>
<evidence type="ECO:0000313" key="3">
    <source>
        <dbReference type="EMBL" id="ATB43052.1"/>
    </source>
</evidence>
<feature type="region of interest" description="Disordered" evidence="2">
    <location>
        <begin position="1"/>
        <end position="33"/>
    </location>
</feature>
<feature type="compositionally biased region" description="Low complexity" evidence="2">
    <location>
        <begin position="15"/>
        <end position="33"/>
    </location>
</feature>
<feature type="compositionally biased region" description="Low complexity" evidence="2">
    <location>
        <begin position="668"/>
        <end position="681"/>
    </location>
</feature>
<accession>A0A250JHU6</accession>
<feature type="region of interest" description="Disordered" evidence="2">
    <location>
        <begin position="654"/>
        <end position="681"/>
    </location>
</feature>
<evidence type="ECO:0000313" key="4">
    <source>
        <dbReference type="Proteomes" id="UP000217257"/>
    </source>
</evidence>
<gene>
    <name evidence="3" type="ORF">CYFUS_008531</name>
</gene>
<feature type="region of interest" description="Disordered" evidence="2">
    <location>
        <begin position="867"/>
        <end position="892"/>
    </location>
</feature>
<dbReference type="RefSeq" id="WP_095990521.1">
    <property type="nucleotide sequence ID" value="NZ_CP022098.1"/>
</dbReference>
<feature type="compositionally biased region" description="Low complexity" evidence="2">
    <location>
        <begin position="739"/>
        <end position="752"/>
    </location>
</feature>
<organism evidence="3 4">
    <name type="scientific">Cystobacter fuscus</name>
    <dbReference type="NCBI Taxonomy" id="43"/>
    <lineage>
        <taxon>Bacteria</taxon>
        <taxon>Pseudomonadati</taxon>
        <taxon>Myxococcota</taxon>
        <taxon>Myxococcia</taxon>
        <taxon>Myxococcales</taxon>
        <taxon>Cystobacterineae</taxon>
        <taxon>Archangiaceae</taxon>
        <taxon>Cystobacter</taxon>
    </lineage>
</organism>
<evidence type="ECO:0000256" key="2">
    <source>
        <dbReference type="SAM" id="MobiDB-lite"/>
    </source>
</evidence>
<feature type="region of interest" description="Disordered" evidence="2">
    <location>
        <begin position="792"/>
        <end position="822"/>
    </location>
</feature>